<protein>
    <submittedName>
        <fullName evidence="2">Uncharacterized protein</fullName>
    </submittedName>
</protein>
<organism evidence="2 3">
    <name type="scientific">Micromonospora pallida</name>
    <dbReference type="NCBI Taxonomy" id="145854"/>
    <lineage>
        <taxon>Bacteria</taxon>
        <taxon>Bacillati</taxon>
        <taxon>Actinomycetota</taxon>
        <taxon>Actinomycetes</taxon>
        <taxon>Micromonosporales</taxon>
        <taxon>Micromonosporaceae</taxon>
        <taxon>Micromonospora</taxon>
    </lineage>
</organism>
<feature type="signal peptide" evidence="1">
    <location>
        <begin position="1"/>
        <end position="21"/>
    </location>
</feature>
<evidence type="ECO:0000313" key="2">
    <source>
        <dbReference type="EMBL" id="SCL41696.1"/>
    </source>
</evidence>
<sequence>MKLASLMLAISLVGATVGAPAAGAAVSPSESQVGVSAICEFIVVTDGAPVRKSPYTTATILKRKNLGDRVTGNCDWTRDSDGNYWDSVYCSCAASGIAWMRSKNLRPDL</sequence>
<evidence type="ECO:0000313" key="3">
    <source>
        <dbReference type="Proteomes" id="UP000198959"/>
    </source>
</evidence>
<keyword evidence="1" id="KW-0732">Signal</keyword>
<name>A0A1C6TIW4_9ACTN</name>
<dbReference type="AlphaFoldDB" id="A0A1C6TIW4"/>
<proteinExistence type="predicted"/>
<feature type="chain" id="PRO_5008746770" evidence="1">
    <location>
        <begin position="22"/>
        <end position="109"/>
    </location>
</feature>
<dbReference type="EMBL" id="FMHW01000002">
    <property type="protein sequence ID" value="SCL41696.1"/>
    <property type="molecule type" value="Genomic_DNA"/>
</dbReference>
<gene>
    <name evidence="2" type="ORF">GA0074692_6450</name>
</gene>
<accession>A0A1C6TIW4</accession>
<keyword evidence="3" id="KW-1185">Reference proteome</keyword>
<dbReference type="Proteomes" id="UP000198959">
    <property type="component" value="Unassembled WGS sequence"/>
</dbReference>
<evidence type="ECO:0000256" key="1">
    <source>
        <dbReference type="SAM" id="SignalP"/>
    </source>
</evidence>
<reference evidence="3" key="1">
    <citation type="submission" date="2016-06" db="EMBL/GenBank/DDBJ databases">
        <authorList>
            <person name="Varghese N."/>
            <person name="Submissions Spin"/>
        </authorList>
    </citation>
    <scope>NUCLEOTIDE SEQUENCE [LARGE SCALE GENOMIC DNA]</scope>
    <source>
        <strain evidence="3">DSM 43817</strain>
    </source>
</reference>